<accession>A0A9W9WXR4</accession>
<proteinExistence type="predicted"/>
<organism evidence="2 3">
    <name type="scientific">Penicillium desertorum</name>
    <dbReference type="NCBI Taxonomy" id="1303715"/>
    <lineage>
        <taxon>Eukaryota</taxon>
        <taxon>Fungi</taxon>
        <taxon>Dikarya</taxon>
        <taxon>Ascomycota</taxon>
        <taxon>Pezizomycotina</taxon>
        <taxon>Eurotiomycetes</taxon>
        <taxon>Eurotiomycetidae</taxon>
        <taxon>Eurotiales</taxon>
        <taxon>Aspergillaceae</taxon>
        <taxon>Penicillium</taxon>
    </lineage>
</organism>
<evidence type="ECO:0000259" key="1">
    <source>
        <dbReference type="Pfam" id="PF25597"/>
    </source>
</evidence>
<reference evidence="2" key="1">
    <citation type="submission" date="2022-12" db="EMBL/GenBank/DDBJ databases">
        <authorList>
            <person name="Petersen C."/>
        </authorList>
    </citation>
    <scope>NUCLEOTIDE SEQUENCE</scope>
    <source>
        <strain evidence="2">IBT 17660</strain>
    </source>
</reference>
<dbReference type="Pfam" id="PF25597">
    <property type="entry name" value="SH3_retrovirus"/>
    <property type="match status" value="1"/>
</dbReference>
<comment type="caution">
    <text evidence="2">The sequence shown here is derived from an EMBL/GenBank/DDBJ whole genome shotgun (WGS) entry which is preliminary data.</text>
</comment>
<dbReference type="OrthoDB" id="4369008at2759"/>
<sequence length="182" mass="20800">MDEARLIAYNEGDNYVLYNVRTKKIVRSRNVIFNENLALKDLPNPAYDLNITGIDQPSIDQYKAQPLSDRYIPVDFLNEYDYYGTPFGNAYFTNKSLVQTIPLRFGTPPPLSIEDRDSANLFAPTSPPFKPSDPAILYENSSLSTIEDRLLNPDSFELDNEMDPIGLRDSAIRRSERIRKLS</sequence>
<evidence type="ECO:0000313" key="2">
    <source>
        <dbReference type="EMBL" id="KAJ5478557.1"/>
    </source>
</evidence>
<dbReference type="EMBL" id="JAPWDO010000003">
    <property type="protein sequence ID" value="KAJ5478557.1"/>
    <property type="molecule type" value="Genomic_DNA"/>
</dbReference>
<feature type="domain" description="Retroviral polymerase SH3-like" evidence="1">
    <location>
        <begin position="4"/>
        <end position="38"/>
    </location>
</feature>
<protein>
    <recommendedName>
        <fullName evidence="1">Retroviral polymerase SH3-like domain-containing protein</fullName>
    </recommendedName>
</protein>
<dbReference type="Proteomes" id="UP001147760">
    <property type="component" value="Unassembled WGS sequence"/>
</dbReference>
<reference evidence="2" key="2">
    <citation type="journal article" date="2023" name="IMA Fungus">
        <title>Comparative genomic study of the Penicillium genus elucidates a diverse pangenome and 15 lateral gene transfer events.</title>
        <authorList>
            <person name="Petersen C."/>
            <person name="Sorensen T."/>
            <person name="Nielsen M.R."/>
            <person name="Sondergaard T.E."/>
            <person name="Sorensen J.L."/>
            <person name="Fitzpatrick D.A."/>
            <person name="Frisvad J.C."/>
            <person name="Nielsen K.L."/>
        </authorList>
    </citation>
    <scope>NUCLEOTIDE SEQUENCE</scope>
    <source>
        <strain evidence="2">IBT 17660</strain>
    </source>
</reference>
<gene>
    <name evidence="2" type="ORF">N7530_004066</name>
</gene>
<dbReference type="AlphaFoldDB" id="A0A9W9WXR4"/>
<evidence type="ECO:0000313" key="3">
    <source>
        <dbReference type="Proteomes" id="UP001147760"/>
    </source>
</evidence>
<keyword evidence="3" id="KW-1185">Reference proteome</keyword>
<dbReference type="InterPro" id="IPR057670">
    <property type="entry name" value="SH3_retrovirus"/>
</dbReference>
<name>A0A9W9WXR4_9EURO</name>